<gene>
    <name evidence="11" type="ORF">DGYR_LOCUS8646</name>
</gene>
<evidence type="ECO:0000259" key="10">
    <source>
        <dbReference type="PROSITE" id="PS50262"/>
    </source>
</evidence>
<dbReference type="InterPro" id="IPR017452">
    <property type="entry name" value="GPCR_Rhodpsn_7TM"/>
</dbReference>
<feature type="domain" description="G-protein coupled receptors family 1 profile" evidence="10">
    <location>
        <begin position="34"/>
        <end position="282"/>
    </location>
</feature>
<dbReference type="PROSITE" id="PS50262">
    <property type="entry name" value="G_PROTEIN_RECEP_F1_2"/>
    <property type="match status" value="1"/>
</dbReference>
<keyword evidence="7" id="KW-0675">Receptor</keyword>
<evidence type="ECO:0000256" key="7">
    <source>
        <dbReference type="ARBA" id="ARBA00023170"/>
    </source>
</evidence>
<keyword evidence="3 9" id="KW-0812">Transmembrane</keyword>
<keyword evidence="12" id="KW-1185">Reference proteome</keyword>
<feature type="transmembrane region" description="Helical" evidence="9">
    <location>
        <begin position="177"/>
        <end position="202"/>
    </location>
</feature>
<comment type="subcellular location">
    <subcellularLocation>
        <location evidence="1">Cell membrane</location>
        <topology evidence="1">Multi-pass membrane protein</topology>
    </subcellularLocation>
</comment>
<evidence type="ECO:0000313" key="11">
    <source>
        <dbReference type="EMBL" id="CAD5120566.1"/>
    </source>
</evidence>
<evidence type="ECO:0000256" key="9">
    <source>
        <dbReference type="SAM" id="Phobius"/>
    </source>
</evidence>
<dbReference type="Gene3D" id="1.20.1070.10">
    <property type="entry name" value="Rhodopsin 7-helix transmembrane proteins"/>
    <property type="match status" value="1"/>
</dbReference>
<dbReference type="CDD" id="cd00637">
    <property type="entry name" value="7tm_classA_rhodopsin-like"/>
    <property type="match status" value="1"/>
</dbReference>
<evidence type="ECO:0000256" key="4">
    <source>
        <dbReference type="ARBA" id="ARBA00022989"/>
    </source>
</evidence>
<reference evidence="11 12" key="1">
    <citation type="submission" date="2020-08" db="EMBL/GenBank/DDBJ databases">
        <authorList>
            <person name="Hejnol A."/>
        </authorList>
    </citation>
    <scope>NUCLEOTIDE SEQUENCE [LARGE SCALE GENOMIC DNA]</scope>
</reference>
<dbReference type="InterPro" id="IPR000276">
    <property type="entry name" value="GPCR_Rhodpsn"/>
</dbReference>
<sequence>MNSSEEDHGEEKAVKEEWYIYMLKIFVTIFGILGCAFVLFTIMKRKSLQNQNGIFIFSVCLSDFVQAVILMPINLASEFNLAWPLSQTACDIVGSLTVSLMTVSVYSILGMNIDKTLAIVFPFKYQTYFSVKVVIMVCFSIWIISLTAIFGGIMVVGGEYVPDNGHCMPDFLKIPQLFVLFAVILLFAIITIGLMNVVNLVVAWRQSKKISDLVKEDVSVIATIRKGLITTSLLVMGMYLTWSPTIILLLLEFSLNKHAPKWLENSHIWLQFSNSTLNISIYIIRMKHFRRELQRLFGCGKSSGDHDSTNT</sequence>
<keyword evidence="5" id="KW-0297">G-protein coupled receptor</keyword>
<name>A0A7I8W1D7_9ANNE</name>
<dbReference type="SUPFAM" id="SSF81321">
    <property type="entry name" value="Family A G protein-coupled receptor-like"/>
    <property type="match status" value="1"/>
</dbReference>
<dbReference type="PANTHER" id="PTHR24249:SF411">
    <property type="entry name" value="G-PROTEIN COUPLED RECEPTORS FAMILY 1 PROFILE DOMAIN-CONTAINING PROTEIN"/>
    <property type="match status" value="1"/>
</dbReference>
<accession>A0A7I8W1D7</accession>
<keyword evidence="4 9" id="KW-1133">Transmembrane helix</keyword>
<dbReference type="GO" id="GO:0004930">
    <property type="term" value="F:G protein-coupled receptor activity"/>
    <property type="evidence" value="ECO:0007669"/>
    <property type="project" value="UniProtKB-KW"/>
</dbReference>
<feature type="transmembrane region" description="Helical" evidence="9">
    <location>
        <begin position="54"/>
        <end position="73"/>
    </location>
</feature>
<evidence type="ECO:0000256" key="6">
    <source>
        <dbReference type="ARBA" id="ARBA00023136"/>
    </source>
</evidence>
<dbReference type="AlphaFoldDB" id="A0A7I8W1D7"/>
<keyword evidence="8" id="KW-0807">Transducer</keyword>
<keyword evidence="2" id="KW-1003">Cell membrane</keyword>
<feature type="transmembrane region" description="Helical" evidence="9">
    <location>
        <begin position="93"/>
        <end position="113"/>
    </location>
</feature>
<evidence type="ECO:0000256" key="2">
    <source>
        <dbReference type="ARBA" id="ARBA00022475"/>
    </source>
</evidence>
<protein>
    <recommendedName>
        <fullName evidence="10">G-protein coupled receptors family 1 profile domain-containing protein</fullName>
    </recommendedName>
</protein>
<dbReference type="PRINTS" id="PR00237">
    <property type="entry name" value="GPCRRHODOPSN"/>
</dbReference>
<comment type="caution">
    <text evidence="11">The sequence shown here is derived from an EMBL/GenBank/DDBJ whole genome shotgun (WGS) entry which is preliminary data.</text>
</comment>
<feature type="transmembrane region" description="Helical" evidence="9">
    <location>
        <begin position="133"/>
        <end position="157"/>
    </location>
</feature>
<dbReference type="Pfam" id="PF00001">
    <property type="entry name" value="7tm_1"/>
    <property type="match status" value="1"/>
</dbReference>
<dbReference type="OrthoDB" id="6266123at2759"/>
<dbReference type="SMART" id="SM01381">
    <property type="entry name" value="7TM_GPCR_Srsx"/>
    <property type="match status" value="1"/>
</dbReference>
<feature type="transmembrane region" description="Helical" evidence="9">
    <location>
        <begin position="233"/>
        <end position="255"/>
    </location>
</feature>
<feature type="transmembrane region" description="Helical" evidence="9">
    <location>
        <begin position="20"/>
        <end position="42"/>
    </location>
</feature>
<organism evidence="11 12">
    <name type="scientific">Dimorphilus gyrociliatus</name>
    <dbReference type="NCBI Taxonomy" id="2664684"/>
    <lineage>
        <taxon>Eukaryota</taxon>
        <taxon>Metazoa</taxon>
        <taxon>Spiralia</taxon>
        <taxon>Lophotrochozoa</taxon>
        <taxon>Annelida</taxon>
        <taxon>Polychaeta</taxon>
        <taxon>Polychaeta incertae sedis</taxon>
        <taxon>Dinophilidae</taxon>
        <taxon>Dimorphilus</taxon>
    </lineage>
</organism>
<dbReference type="Proteomes" id="UP000549394">
    <property type="component" value="Unassembled WGS sequence"/>
</dbReference>
<evidence type="ECO:0000256" key="1">
    <source>
        <dbReference type="ARBA" id="ARBA00004651"/>
    </source>
</evidence>
<dbReference type="EMBL" id="CAJFCJ010000012">
    <property type="protein sequence ID" value="CAD5120566.1"/>
    <property type="molecule type" value="Genomic_DNA"/>
</dbReference>
<evidence type="ECO:0000256" key="3">
    <source>
        <dbReference type="ARBA" id="ARBA00022692"/>
    </source>
</evidence>
<dbReference type="GO" id="GO:0005886">
    <property type="term" value="C:plasma membrane"/>
    <property type="evidence" value="ECO:0007669"/>
    <property type="project" value="UniProtKB-SubCell"/>
</dbReference>
<evidence type="ECO:0000256" key="8">
    <source>
        <dbReference type="ARBA" id="ARBA00023224"/>
    </source>
</evidence>
<feature type="transmembrane region" description="Helical" evidence="9">
    <location>
        <begin position="267"/>
        <end position="285"/>
    </location>
</feature>
<evidence type="ECO:0000313" key="12">
    <source>
        <dbReference type="Proteomes" id="UP000549394"/>
    </source>
</evidence>
<evidence type="ECO:0000256" key="5">
    <source>
        <dbReference type="ARBA" id="ARBA00023040"/>
    </source>
</evidence>
<proteinExistence type="predicted"/>
<keyword evidence="6 9" id="KW-0472">Membrane</keyword>
<dbReference type="InterPro" id="IPR050569">
    <property type="entry name" value="TAAR"/>
</dbReference>
<dbReference type="PANTHER" id="PTHR24249">
    <property type="entry name" value="HISTAMINE RECEPTOR-RELATED G-PROTEIN COUPLED RECEPTOR"/>
    <property type="match status" value="1"/>
</dbReference>